<evidence type="ECO:0008006" key="3">
    <source>
        <dbReference type="Google" id="ProtNLM"/>
    </source>
</evidence>
<evidence type="ECO:0000313" key="2">
    <source>
        <dbReference type="Proteomes" id="UP000034292"/>
    </source>
</evidence>
<dbReference type="InterPro" id="IPR019270">
    <property type="entry name" value="DUF2283"/>
</dbReference>
<dbReference type="Pfam" id="PF10049">
    <property type="entry name" value="DUF2283"/>
    <property type="match status" value="1"/>
</dbReference>
<evidence type="ECO:0000313" key="1">
    <source>
        <dbReference type="EMBL" id="KKR78366.1"/>
    </source>
</evidence>
<dbReference type="EMBL" id="LBZV01000001">
    <property type="protein sequence ID" value="KKR78366.1"/>
    <property type="molecule type" value="Genomic_DNA"/>
</dbReference>
<proteinExistence type="predicted"/>
<dbReference type="AlphaFoldDB" id="A0A0G0TU56"/>
<name>A0A0G0TU56_9BACT</name>
<sequence length="73" mass="8260">MANTKYRYDKKDDVLMVFMGKGKIDDAQQSGNIISHFSSKGDLLLLEILDASKFLKETSHAFPPEIRQQVLTS</sequence>
<organism evidence="1 2">
    <name type="scientific">Candidatus Curtissbacteria bacterium GW2011_GWA1_40_9</name>
    <dbReference type="NCBI Taxonomy" id="1618408"/>
    <lineage>
        <taxon>Bacteria</taxon>
        <taxon>Candidatus Curtissiibacteriota</taxon>
    </lineage>
</organism>
<protein>
    <recommendedName>
        <fullName evidence="3">DUF2283 domain-containing protein</fullName>
    </recommendedName>
</protein>
<dbReference type="Proteomes" id="UP000034292">
    <property type="component" value="Unassembled WGS sequence"/>
</dbReference>
<gene>
    <name evidence="1" type="ORF">UU23_C0001G0130</name>
</gene>
<accession>A0A0G0TU56</accession>
<reference evidence="1 2" key="1">
    <citation type="journal article" date="2015" name="Nature">
        <title>rRNA introns, odd ribosomes, and small enigmatic genomes across a large radiation of phyla.</title>
        <authorList>
            <person name="Brown C.T."/>
            <person name="Hug L.A."/>
            <person name="Thomas B.C."/>
            <person name="Sharon I."/>
            <person name="Castelle C.J."/>
            <person name="Singh A."/>
            <person name="Wilkins M.J."/>
            <person name="Williams K.H."/>
            <person name="Banfield J.F."/>
        </authorList>
    </citation>
    <scope>NUCLEOTIDE SEQUENCE [LARGE SCALE GENOMIC DNA]</scope>
</reference>
<comment type="caution">
    <text evidence="1">The sequence shown here is derived from an EMBL/GenBank/DDBJ whole genome shotgun (WGS) entry which is preliminary data.</text>
</comment>
<dbReference type="STRING" id="1618408.UU23_C0001G0130"/>